<sequence>MKSTQFLTYAPLLASTAIAALNDFDLHAVLAPGYDTANLDNIVPSTNVTLDYSLDALADPRNSVSIELQTYEPVVLLEAIGSVARVACTYNTVTIGFSTPAAFQRALSEWPHDGQFWLITNHLGQCDTAGERGIYLVAALNWDKDHKAVSAQTVKLDFRSIASTIAVTFSDIQGSMTNNSGNITWDEPGINVASNFSLPTDEDILSEPPYFTATAKNGYLSDATVIRGHLSYDVPSQQLQSLWFDIDSAFFGDLAVTFNVTAPFSSNRYSFSPGTFFASAVNVPGAFSLQPALLWTVGADVGTDGAIHHNSNITMSIPDGHAHIDFVNSTNSHIVGWGPRLTSAVQTDEAATGHASPFVDFSIELALDVLDGLFNTTGGIAATPQFVNDLNVAQSQTRIRKANQMFWPRNITCVNGFELRSSFNFSVDAYVTGAWQNTLYSTEIPISDECYPF</sequence>
<keyword evidence="2" id="KW-1185">Reference proteome</keyword>
<organism evidence="1 2">
    <name type="scientific">Hypoxylon rubiginosum</name>
    <dbReference type="NCBI Taxonomy" id="110542"/>
    <lineage>
        <taxon>Eukaryota</taxon>
        <taxon>Fungi</taxon>
        <taxon>Dikarya</taxon>
        <taxon>Ascomycota</taxon>
        <taxon>Pezizomycotina</taxon>
        <taxon>Sordariomycetes</taxon>
        <taxon>Xylariomycetidae</taxon>
        <taxon>Xylariales</taxon>
        <taxon>Hypoxylaceae</taxon>
        <taxon>Hypoxylon</taxon>
    </lineage>
</organism>
<dbReference type="EMBL" id="MU394300">
    <property type="protein sequence ID" value="KAI6088682.1"/>
    <property type="molecule type" value="Genomic_DNA"/>
</dbReference>
<evidence type="ECO:0000313" key="1">
    <source>
        <dbReference type="EMBL" id="KAI6088682.1"/>
    </source>
</evidence>
<reference evidence="1 2" key="1">
    <citation type="journal article" date="2022" name="New Phytol.">
        <title>Ecological generalism drives hyperdiversity of secondary metabolite gene clusters in xylarialean endophytes.</title>
        <authorList>
            <person name="Franco M.E.E."/>
            <person name="Wisecaver J.H."/>
            <person name="Arnold A.E."/>
            <person name="Ju Y.M."/>
            <person name="Slot J.C."/>
            <person name="Ahrendt S."/>
            <person name="Moore L.P."/>
            <person name="Eastman K.E."/>
            <person name="Scott K."/>
            <person name="Konkel Z."/>
            <person name="Mondo S.J."/>
            <person name="Kuo A."/>
            <person name="Hayes R.D."/>
            <person name="Haridas S."/>
            <person name="Andreopoulos B."/>
            <person name="Riley R."/>
            <person name="LaButti K."/>
            <person name="Pangilinan J."/>
            <person name="Lipzen A."/>
            <person name="Amirebrahimi M."/>
            <person name="Yan J."/>
            <person name="Adam C."/>
            <person name="Keymanesh K."/>
            <person name="Ng V."/>
            <person name="Louie K."/>
            <person name="Northen T."/>
            <person name="Drula E."/>
            <person name="Henrissat B."/>
            <person name="Hsieh H.M."/>
            <person name="Youens-Clark K."/>
            <person name="Lutzoni F."/>
            <person name="Miadlikowska J."/>
            <person name="Eastwood D.C."/>
            <person name="Hamelin R.C."/>
            <person name="Grigoriev I.V."/>
            <person name="U'Ren J.M."/>
        </authorList>
    </citation>
    <scope>NUCLEOTIDE SEQUENCE [LARGE SCALE GENOMIC DNA]</scope>
    <source>
        <strain evidence="1 2">ER1909</strain>
    </source>
</reference>
<protein>
    <submittedName>
        <fullName evidence="1">Uncharacterized protein</fullName>
    </submittedName>
</protein>
<name>A0ACC0D7E4_9PEZI</name>
<proteinExistence type="predicted"/>
<dbReference type="Proteomes" id="UP001497680">
    <property type="component" value="Unassembled WGS sequence"/>
</dbReference>
<comment type="caution">
    <text evidence="1">The sequence shown here is derived from an EMBL/GenBank/DDBJ whole genome shotgun (WGS) entry which is preliminary data.</text>
</comment>
<evidence type="ECO:0000313" key="2">
    <source>
        <dbReference type="Proteomes" id="UP001497680"/>
    </source>
</evidence>
<accession>A0ACC0D7E4</accession>
<gene>
    <name evidence="1" type="ORF">F4821DRAFT_277122</name>
</gene>